<dbReference type="GO" id="GO:0004838">
    <property type="term" value="F:L-tyrosine-2-oxoglutarate transaminase activity"/>
    <property type="evidence" value="ECO:0007669"/>
    <property type="project" value="TreeGrafter"/>
</dbReference>
<dbReference type="InterPro" id="IPR015422">
    <property type="entry name" value="PyrdxlP-dep_Trfase_small"/>
</dbReference>
<sequence length="1067" mass="118490">MSRFSGLQIVDCIKGFLNISSDPVTFIGLGRAIPQLIEETPDLFFSKYVNVLREVADVCYDTIKKIPCLTCPSKPEGSMFVMVRIYISPSSIIEEFCFLTPVYSLLHGVECLALHDSPIFSTPVMSQNIPTALDEDLSNRLRSFHLTEEEQHEITLLDDDVKASEEECRNSLFGKIISQKPVNFGGLRTTVGLLWGNPKGFRVLEVGKGIYQFMLPTETDVIRILNGKPWFFNNHFLILERWNPKLQPHQYSFKYTPIWVQIWGLPIQFISKDVGLKIGARIGFVDDVAIPATGSKEGRFVRVRVHMDVNVPLKRGCAVKLASHSSFWVEFRYERLPMFCPYCGLVGHDLQSCITRFHDSENDELRDAQYGIWIRASPVTQPGRRRSSSPPTRANGFGESRNGRNENSAPVEDNPMIPSFSNSVAIVDEAGNGNSKFDDLAHAELVSESRIRERFSDLTPLTQPTNHDISPAGERALVLWKAKKLEKSKKADGPSPIPIPSNTVPKPKPNATPSTTDTLSKPSPTSHDSKKPQAQNISNPTPLLSNITRHPNDPKSTHQTNPLTAIPKQPVTSPNPSTDPINNPTPNNHNLSPPFAIDKNQNLNSSSPSALALIEHNLPSDLDLVDAPISFSSPNGHRRRGTTVAKSTISGRGRGRRSTTGREEITSSPGIPSLSQHTGKRKVDEIDPGLGTGNGGIPGTDLGLAKKSKVDKQFITGDAISDGVGRPLTFHQLKEFSKLHSPSLFFLSETKNGVTRMEVVKRALGMEGSLWVDPAGLAGGLAVFWKGKNTVEIKRACSWFIDVEIHEVDGNKSWRLVNVYFSSRAEVRKAQWEAFSQYKECLGDDWVLWGDMNAIVNPDDKKGGLTPTNSIMRGFQDFIDQCQLCDLVCLKRIVTLLLFEVLMFNFLSQIVDSLMGLLLLPLALQPSFSLEESNSPILHLVIRRLTGHAAIPQIFAKTTENFFLKALNILREAADICWDKLKEIPCITCPCKPGRSMFATVKLDLSLLEGINDDMKFCVKLTKEESVIVLPGVVFGLKNWLRITFAIEPSSLEDGLGRICLRHAKKH</sequence>
<dbReference type="Proteomes" id="UP000823749">
    <property type="component" value="Chromosome 4"/>
</dbReference>
<keyword evidence="6" id="KW-1185">Reference proteome</keyword>
<feature type="region of interest" description="Disordered" evidence="1">
    <location>
        <begin position="633"/>
        <end position="681"/>
    </location>
</feature>
<organism evidence="5 6">
    <name type="scientific">Rhododendron griersonianum</name>
    <dbReference type="NCBI Taxonomy" id="479676"/>
    <lineage>
        <taxon>Eukaryota</taxon>
        <taxon>Viridiplantae</taxon>
        <taxon>Streptophyta</taxon>
        <taxon>Embryophyta</taxon>
        <taxon>Tracheophyta</taxon>
        <taxon>Spermatophyta</taxon>
        <taxon>Magnoliopsida</taxon>
        <taxon>eudicotyledons</taxon>
        <taxon>Gunneridae</taxon>
        <taxon>Pentapetalae</taxon>
        <taxon>asterids</taxon>
        <taxon>Ericales</taxon>
        <taxon>Ericaceae</taxon>
        <taxon>Ericoideae</taxon>
        <taxon>Rhodoreae</taxon>
        <taxon>Rhododendron</taxon>
    </lineage>
</organism>
<feature type="domain" description="Zinc knuckle CX2CX4HX4C" evidence="4">
    <location>
        <begin position="307"/>
        <end position="353"/>
    </location>
</feature>
<protein>
    <recommendedName>
        <fullName evidence="7">DUF4283 domain-containing protein</fullName>
    </recommendedName>
</protein>
<dbReference type="SUPFAM" id="SSF56219">
    <property type="entry name" value="DNase I-like"/>
    <property type="match status" value="1"/>
</dbReference>
<dbReference type="InterPro" id="IPR036691">
    <property type="entry name" value="Endo/exonu/phosph_ase_sf"/>
</dbReference>
<dbReference type="InterPro" id="IPR004839">
    <property type="entry name" value="Aminotransferase_I/II_large"/>
</dbReference>
<dbReference type="AlphaFoldDB" id="A0AAV6KMX0"/>
<dbReference type="Pfam" id="PF14111">
    <property type="entry name" value="DUF4283"/>
    <property type="match status" value="1"/>
</dbReference>
<dbReference type="GO" id="GO:0006572">
    <property type="term" value="P:L-tyrosine catabolic process"/>
    <property type="evidence" value="ECO:0007669"/>
    <property type="project" value="TreeGrafter"/>
</dbReference>
<feature type="compositionally biased region" description="Polar residues" evidence="1">
    <location>
        <begin position="570"/>
        <end position="591"/>
    </location>
</feature>
<evidence type="ECO:0008006" key="7">
    <source>
        <dbReference type="Google" id="ProtNLM"/>
    </source>
</evidence>
<feature type="domain" description="DUF4283" evidence="3">
    <location>
        <begin position="165"/>
        <end position="249"/>
    </location>
</feature>
<dbReference type="SUPFAM" id="SSF53383">
    <property type="entry name" value="PLP-dependent transferases"/>
    <property type="match status" value="1"/>
</dbReference>
<comment type="caution">
    <text evidence="5">The sequence shown here is derived from an EMBL/GenBank/DDBJ whole genome shotgun (WGS) entry which is preliminary data.</text>
</comment>
<feature type="compositionally biased region" description="Polar residues" evidence="1">
    <location>
        <begin position="511"/>
        <end position="549"/>
    </location>
</feature>
<dbReference type="Gene3D" id="3.90.1150.10">
    <property type="entry name" value="Aspartate Aminotransferase, domain 1"/>
    <property type="match status" value="2"/>
</dbReference>
<feature type="region of interest" description="Disordered" evidence="1">
    <location>
        <begin position="487"/>
        <end position="594"/>
    </location>
</feature>
<evidence type="ECO:0000313" key="5">
    <source>
        <dbReference type="EMBL" id="KAG5553586.1"/>
    </source>
</evidence>
<dbReference type="Pfam" id="PF14392">
    <property type="entry name" value="zf-CCHC_4"/>
    <property type="match status" value="1"/>
</dbReference>
<dbReference type="Gene3D" id="3.60.10.10">
    <property type="entry name" value="Endonuclease/exonuclease/phosphatase"/>
    <property type="match status" value="1"/>
</dbReference>
<dbReference type="InterPro" id="IPR015424">
    <property type="entry name" value="PyrdxlP-dep_Trfase"/>
</dbReference>
<dbReference type="InterPro" id="IPR025558">
    <property type="entry name" value="DUF4283"/>
</dbReference>
<dbReference type="GO" id="GO:0030170">
    <property type="term" value="F:pyridoxal phosphate binding"/>
    <property type="evidence" value="ECO:0007669"/>
    <property type="project" value="InterPro"/>
</dbReference>
<feature type="domain" description="Aminotransferase class I/classII large" evidence="2">
    <location>
        <begin position="964"/>
        <end position="1059"/>
    </location>
</feature>
<name>A0AAV6KMX0_9ERIC</name>
<evidence type="ECO:0000259" key="3">
    <source>
        <dbReference type="Pfam" id="PF14111"/>
    </source>
</evidence>
<accession>A0AAV6KMX0</accession>
<reference evidence="5" key="1">
    <citation type="submission" date="2020-08" db="EMBL/GenBank/DDBJ databases">
        <title>Plant Genome Project.</title>
        <authorList>
            <person name="Zhang R.-G."/>
        </authorList>
    </citation>
    <scope>NUCLEOTIDE SEQUENCE</scope>
    <source>
        <strain evidence="5">WSP0</strain>
        <tissue evidence="5">Leaf</tissue>
    </source>
</reference>
<dbReference type="PANTHER" id="PTHR45744">
    <property type="entry name" value="TYROSINE AMINOTRANSFERASE"/>
    <property type="match status" value="1"/>
</dbReference>
<dbReference type="EMBL" id="JACTNZ010000004">
    <property type="protein sequence ID" value="KAG5553586.1"/>
    <property type="molecule type" value="Genomic_DNA"/>
</dbReference>
<proteinExistence type="predicted"/>
<evidence type="ECO:0000313" key="6">
    <source>
        <dbReference type="Proteomes" id="UP000823749"/>
    </source>
</evidence>
<gene>
    <name evidence="5" type="ORF">RHGRI_011467</name>
</gene>
<dbReference type="InterPro" id="IPR025836">
    <property type="entry name" value="Zn_knuckle_CX2CX4HX4C"/>
</dbReference>
<evidence type="ECO:0000256" key="1">
    <source>
        <dbReference type="SAM" id="MobiDB-lite"/>
    </source>
</evidence>
<evidence type="ECO:0000259" key="2">
    <source>
        <dbReference type="Pfam" id="PF00155"/>
    </source>
</evidence>
<feature type="region of interest" description="Disordered" evidence="1">
    <location>
        <begin position="379"/>
        <end position="417"/>
    </location>
</feature>
<evidence type="ECO:0000259" key="4">
    <source>
        <dbReference type="Pfam" id="PF14392"/>
    </source>
</evidence>
<dbReference type="PANTHER" id="PTHR45744:SF11">
    <property type="entry name" value="TYROSINE AMINOTRANSFERASE"/>
    <property type="match status" value="1"/>
</dbReference>
<dbReference type="Pfam" id="PF00155">
    <property type="entry name" value="Aminotran_1_2"/>
    <property type="match status" value="1"/>
</dbReference>